<dbReference type="InterPro" id="IPR002583">
    <property type="entry name" value="Ribosomal_bS20"/>
</dbReference>
<keyword evidence="2" id="KW-0699">rRNA-binding</keyword>
<dbReference type="PANTHER" id="PTHR33398">
    <property type="entry name" value="30S RIBOSOMAL PROTEIN S20"/>
    <property type="match status" value="1"/>
</dbReference>
<dbReference type="GO" id="GO:0070181">
    <property type="term" value="F:small ribosomal subunit rRNA binding"/>
    <property type="evidence" value="ECO:0007669"/>
    <property type="project" value="TreeGrafter"/>
</dbReference>
<feature type="compositionally biased region" description="Basic residues" evidence="6">
    <location>
        <begin position="63"/>
        <end position="78"/>
    </location>
</feature>
<organism evidence="7">
    <name type="scientific">hydrothermal vent metagenome</name>
    <dbReference type="NCBI Taxonomy" id="652676"/>
    <lineage>
        <taxon>unclassified sequences</taxon>
        <taxon>metagenomes</taxon>
        <taxon>ecological metagenomes</taxon>
    </lineage>
</organism>
<evidence type="ECO:0000256" key="2">
    <source>
        <dbReference type="ARBA" id="ARBA00022730"/>
    </source>
</evidence>
<comment type="similarity">
    <text evidence="1">Belongs to the bacterial ribosomal protein bS20 family.</text>
</comment>
<protein>
    <submittedName>
        <fullName evidence="7">SSU ribosomal protein S20p</fullName>
    </submittedName>
</protein>
<reference evidence="7" key="1">
    <citation type="submission" date="2018-06" db="EMBL/GenBank/DDBJ databases">
        <authorList>
            <person name="Zhirakovskaya E."/>
        </authorList>
    </citation>
    <scope>NUCLEOTIDE SEQUENCE</scope>
</reference>
<dbReference type="Gene3D" id="1.20.58.110">
    <property type="entry name" value="Ribosomal protein S20"/>
    <property type="match status" value="1"/>
</dbReference>
<evidence type="ECO:0000256" key="3">
    <source>
        <dbReference type="ARBA" id="ARBA00022884"/>
    </source>
</evidence>
<proteinExistence type="inferred from homology"/>
<keyword evidence="5" id="KW-0687">Ribonucleoprotein</keyword>
<gene>
    <name evidence="7" type="ORF">MNBD_CHLOROFLEXI01-2130</name>
</gene>
<keyword evidence="3" id="KW-0694">RNA-binding</keyword>
<dbReference type="AlphaFoldDB" id="A0A3B0W4E1"/>
<sequence>MANIQSAKKRIRQTEKRTAHNRMYTAAARTYVKRTRELIDEGKLDEAETTAVQAYKTLDKAARKHVIHPRNASRRKGRLMSALAKARNQES</sequence>
<dbReference type="SUPFAM" id="SSF46992">
    <property type="entry name" value="Ribosomal protein S20"/>
    <property type="match status" value="1"/>
</dbReference>
<evidence type="ECO:0000256" key="5">
    <source>
        <dbReference type="ARBA" id="ARBA00023274"/>
    </source>
</evidence>
<accession>A0A3B0W4E1</accession>
<evidence type="ECO:0000313" key="7">
    <source>
        <dbReference type="EMBL" id="VAW39486.1"/>
    </source>
</evidence>
<dbReference type="NCBIfam" id="TIGR00029">
    <property type="entry name" value="S20"/>
    <property type="match status" value="1"/>
</dbReference>
<dbReference type="EMBL" id="UOEU01000747">
    <property type="protein sequence ID" value="VAW39486.1"/>
    <property type="molecule type" value="Genomic_DNA"/>
</dbReference>
<dbReference type="GO" id="GO:0006412">
    <property type="term" value="P:translation"/>
    <property type="evidence" value="ECO:0007669"/>
    <property type="project" value="InterPro"/>
</dbReference>
<evidence type="ECO:0000256" key="4">
    <source>
        <dbReference type="ARBA" id="ARBA00022980"/>
    </source>
</evidence>
<feature type="region of interest" description="Disordered" evidence="6">
    <location>
        <begin position="1"/>
        <end position="20"/>
    </location>
</feature>
<dbReference type="HAMAP" id="MF_00500">
    <property type="entry name" value="Ribosomal_bS20"/>
    <property type="match status" value="1"/>
</dbReference>
<dbReference type="PANTHER" id="PTHR33398:SF1">
    <property type="entry name" value="SMALL RIBOSOMAL SUBUNIT PROTEIN BS20C"/>
    <property type="match status" value="1"/>
</dbReference>
<feature type="region of interest" description="Disordered" evidence="6">
    <location>
        <begin position="63"/>
        <end position="91"/>
    </location>
</feature>
<dbReference type="InterPro" id="IPR036510">
    <property type="entry name" value="Ribosomal_bS20_sf"/>
</dbReference>
<name>A0A3B0W4E1_9ZZZZ</name>
<evidence type="ECO:0000256" key="6">
    <source>
        <dbReference type="SAM" id="MobiDB-lite"/>
    </source>
</evidence>
<dbReference type="GO" id="GO:0015935">
    <property type="term" value="C:small ribosomal subunit"/>
    <property type="evidence" value="ECO:0007669"/>
    <property type="project" value="TreeGrafter"/>
</dbReference>
<keyword evidence="4 7" id="KW-0689">Ribosomal protein</keyword>
<dbReference type="Pfam" id="PF01649">
    <property type="entry name" value="Ribosomal_S20p"/>
    <property type="match status" value="1"/>
</dbReference>
<dbReference type="GO" id="GO:0003735">
    <property type="term" value="F:structural constituent of ribosome"/>
    <property type="evidence" value="ECO:0007669"/>
    <property type="project" value="InterPro"/>
</dbReference>
<evidence type="ECO:0000256" key="1">
    <source>
        <dbReference type="ARBA" id="ARBA00007634"/>
    </source>
</evidence>
<dbReference type="GO" id="GO:0005829">
    <property type="term" value="C:cytosol"/>
    <property type="evidence" value="ECO:0007669"/>
    <property type="project" value="TreeGrafter"/>
</dbReference>